<accession>A0A812DWH7</accession>
<sequence length="332" mass="36929">MATPMKDVVISEKAPTTLLLQKHADFIAAYGTKKDDYEYCMTEYLRMSGIYWGLTALSLMGKLDKVDKQEVLDFVKKCQHENGGFAASLGHDPHLLYTLSAIQILSLYDAVDCINSDKVVEYIKGLQQEDGSFVGDKWGEVDSKFSFCAVATLILLGKLDAIDVEKTAEFVLSCMNFDGGFGSRPDSESHSGQIYCCVGFLAITGRLHHVNVDMLGWWLCERQLPSGGLNGRPEKLPDVCYSWWVLSSLKIIGRLHWIDKDKLVQFILACQDDETGGFADRPGDMVDPFHTLFGLAGLSLLGDNSVKLVNPVFCMPQETIDKLNIRVHLLTL</sequence>
<dbReference type="InterPro" id="IPR026873">
    <property type="entry name" value="Ptb1"/>
</dbReference>
<dbReference type="InterPro" id="IPR008930">
    <property type="entry name" value="Terpenoid_cyclase/PrenylTrfase"/>
</dbReference>
<evidence type="ECO:0000256" key="5">
    <source>
        <dbReference type="ARBA" id="ARBA00022602"/>
    </source>
</evidence>
<dbReference type="GO" id="GO:0004663">
    <property type="term" value="F:Rab geranylgeranyltransferase activity"/>
    <property type="evidence" value="ECO:0007669"/>
    <property type="project" value="UniProtKB-UniRule"/>
</dbReference>
<dbReference type="InterPro" id="IPR045089">
    <property type="entry name" value="PGGT1B-like"/>
</dbReference>
<organism evidence="15 16">
    <name type="scientific">Acanthosepion pharaonis</name>
    <name type="common">Pharaoh cuttlefish</name>
    <name type="synonym">Sepia pharaonis</name>
    <dbReference type="NCBI Taxonomy" id="158019"/>
    <lineage>
        <taxon>Eukaryota</taxon>
        <taxon>Metazoa</taxon>
        <taxon>Spiralia</taxon>
        <taxon>Lophotrochozoa</taxon>
        <taxon>Mollusca</taxon>
        <taxon>Cephalopoda</taxon>
        <taxon>Coleoidea</taxon>
        <taxon>Decapodiformes</taxon>
        <taxon>Sepiida</taxon>
        <taxon>Sepiina</taxon>
        <taxon>Sepiidae</taxon>
        <taxon>Acanthosepion</taxon>
    </lineage>
</organism>
<dbReference type="PANTHER" id="PTHR11774">
    <property type="entry name" value="GERANYLGERANYL TRANSFERASE TYPE BETA SUBUNIT"/>
    <property type="match status" value="1"/>
</dbReference>
<protein>
    <recommendedName>
        <fullName evidence="12 13">Geranylgeranyl transferase type-2 subunit beta</fullName>
        <ecNumber evidence="3 13">2.5.1.60</ecNumber>
    </recommendedName>
</protein>
<dbReference type="Pfam" id="PF00432">
    <property type="entry name" value="Prenyltrans"/>
    <property type="match status" value="1"/>
</dbReference>
<dbReference type="CDD" id="cd02894">
    <property type="entry name" value="GGTase-II"/>
    <property type="match status" value="1"/>
</dbReference>
<comment type="subunit">
    <text evidence="11">Heterotrimer composed of RABGGTA, RABGGTB and CHM; within this trimer, RABGGTA and RABGGTB form the catalytic component B, while CHM (component A) mediates peptide substrate binding. The Rab GGTase dimer (RGGT) interacts with CHM (component A) prior to Rab protein binding; the association is stabilized by geranylgeranyl pyrophosphate (GGpp). The CHM:RGGT:Rab complex is destabilized by GGpp. Interaction of RABGGTB with prenylated PTP4A2 precludes its association with RABGGTA and inhibits enzyme activity. Interacts with CHODL. Interacts with non-phosphorylated form of RAB8A; phosphorylation of RAB8A at 'Thr-72' disrupts this interaction.</text>
</comment>
<keyword evidence="9 13" id="KW-0862">Zinc</keyword>
<dbReference type="AlphaFoldDB" id="A0A812DWH7"/>
<evidence type="ECO:0000313" key="15">
    <source>
        <dbReference type="EMBL" id="CAE1312175.1"/>
    </source>
</evidence>
<evidence type="ECO:0000256" key="9">
    <source>
        <dbReference type="ARBA" id="ARBA00022833"/>
    </source>
</evidence>
<comment type="catalytic activity">
    <reaction evidence="10 13">
        <text>geranylgeranyl diphosphate + L-cysteinyl-[protein] = S-geranylgeranyl-L-cysteinyl-[protein] + diphosphate</text>
        <dbReference type="Rhea" id="RHEA:21240"/>
        <dbReference type="Rhea" id="RHEA-COMP:10131"/>
        <dbReference type="Rhea" id="RHEA-COMP:11537"/>
        <dbReference type="ChEBI" id="CHEBI:29950"/>
        <dbReference type="ChEBI" id="CHEBI:33019"/>
        <dbReference type="ChEBI" id="CHEBI:57533"/>
        <dbReference type="ChEBI" id="CHEBI:86021"/>
        <dbReference type="EC" id="2.5.1.60"/>
    </reaction>
</comment>
<dbReference type="InterPro" id="IPR001330">
    <property type="entry name" value="Prenyltrans"/>
</dbReference>
<comment type="caution">
    <text evidence="15">The sequence shown here is derived from an EMBL/GenBank/DDBJ whole genome shotgun (WGS) entry which is preliminary data.</text>
</comment>
<evidence type="ECO:0000256" key="3">
    <source>
        <dbReference type="ARBA" id="ARBA00012656"/>
    </source>
</evidence>
<comment type="function">
    <text evidence="13">Catalyzes the transfer of a geranylgeranyl moiety from geranylgeranyl diphosphate to both cysteines of proteins with the C-terminal sequence -XXCC, -XCXC and -CCXX.</text>
</comment>
<dbReference type="GO" id="GO:0046872">
    <property type="term" value="F:metal ion binding"/>
    <property type="evidence" value="ECO:0007669"/>
    <property type="project" value="UniProtKB-KW"/>
</dbReference>
<evidence type="ECO:0000256" key="1">
    <source>
        <dbReference type="ARBA" id="ARBA00002902"/>
    </source>
</evidence>
<dbReference type="Gene3D" id="1.50.10.20">
    <property type="match status" value="1"/>
</dbReference>
<evidence type="ECO:0000256" key="8">
    <source>
        <dbReference type="ARBA" id="ARBA00022737"/>
    </source>
</evidence>
<comment type="function">
    <text evidence="1">Catalyzes the transfer of a geranylgeranyl moiety from geranylgeranyl diphosphate to both cysteines of Rab proteins with the C-terminal sequence -XXCC, -XCXC and -CCXX, such as RAB1A, RAB3A, RAB5A and RAB7A.</text>
</comment>
<keyword evidence="7 13" id="KW-0479">Metal-binding</keyword>
<keyword evidence="6 13" id="KW-0808">Transferase</keyword>
<comment type="similarity">
    <text evidence="2 13">Belongs to the protein prenyltransferase subunit beta family.</text>
</comment>
<name>A0A812DWH7_ACAPH</name>
<evidence type="ECO:0000256" key="4">
    <source>
        <dbReference type="ARBA" id="ARBA00022553"/>
    </source>
</evidence>
<evidence type="ECO:0000256" key="11">
    <source>
        <dbReference type="ARBA" id="ARBA00062019"/>
    </source>
</evidence>
<dbReference type="GO" id="GO:0005968">
    <property type="term" value="C:Rab-protein geranylgeranyltransferase complex"/>
    <property type="evidence" value="ECO:0007669"/>
    <property type="project" value="UniProtKB-UniRule"/>
</dbReference>
<comment type="cofactor">
    <cofactor evidence="13">
        <name>Zn(2+)</name>
        <dbReference type="ChEBI" id="CHEBI:29105"/>
    </cofactor>
    <text evidence="13">Binds 1 zinc ion per subunit.</text>
</comment>
<dbReference type="EC" id="2.5.1.60" evidence="3 13"/>
<evidence type="ECO:0000256" key="13">
    <source>
        <dbReference type="RuleBase" id="RU365076"/>
    </source>
</evidence>
<keyword evidence="5 13" id="KW-0637">Prenyltransferase</keyword>
<evidence type="ECO:0000256" key="7">
    <source>
        <dbReference type="ARBA" id="ARBA00022723"/>
    </source>
</evidence>
<proteinExistence type="inferred from homology"/>
<dbReference type="SUPFAM" id="SSF48239">
    <property type="entry name" value="Terpenoid cyclases/Protein prenyltransferases"/>
    <property type="match status" value="1"/>
</dbReference>
<dbReference type="FunFam" id="1.50.10.20:FF:000004">
    <property type="entry name" value="Geranylgeranyl transferase type-2 subunit beta"/>
    <property type="match status" value="1"/>
</dbReference>
<reference evidence="15" key="1">
    <citation type="submission" date="2021-01" db="EMBL/GenBank/DDBJ databases">
        <authorList>
            <person name="Li R."/>
            <person name="Bekaert M."/>
        </authorList>
    </citation>
    <scope>NUCLEOTIDE SEQUENCE</scope>
    <source>
        <strain evidence="15">Farmed</strain>
    </source>
</reference>
<evidence type="ECO:0000256" key="6">
    <source>
        <dbReference type="ARBA" id="ARBA00022679"/>
    </source>
</evidence>
<evidence type="ECO:0000256" key="10">
    <source>
        <dbReference type="ARBA" id="ARBA00047658"/>
    </source>
</evidence>
<dbReference type="Proteomes" id="UP000597762">
    <property type="component" value="Unassembled WGS sequence"/>
</dbReference>
<evidence type="ECO:0000256" key="2">
    <source>
        <dbReference type="ARBA" id="ARBA00010497"/>
    </source>
</evidence>
<keyword evidence="8" id="KW-0677">Repeat</keyword>
<dbReference type="OrthoDB" id="5428259at2759"/>
<dbReference type="PANTHER" id="PTHR11774:SF11">
    <property type="entry name" value="GERANYLGERANYL TRANSFERASE TYPE-2 SUBUNIT BETA"/>
    <property type="match status" value="1"/>
</dbReference>
<keyword evidence="16" id="KW-1185">Reference proteome</keyword>
<feature type="domain" description="Prenyltransferase alpha-alpha toroid" evidence="14">
    <location>
        <begin position="18"/>
        <end position="315"/>
    </location>
</feature>
<evidence type="ECO:0000313" key="16">
    <source>
        <dbReference type="Proteomes" id="UP000597762"/>
    </source>
</evidence>
<keyword evidence="4" id="KW-0597">Phosphoprotein</keyword>
<gene>
    <name evidence="15" type="ORF">SPHA_63431</name>
</gene>
<dbReference type="EMBL" id="CAHIKZ030004545">
    <property type="protein sequence ID" value="CAE1312175.1"/>
    <property type="molecule type" value="Genomic_DNA"/>
</dbReference>
<evidence type="ECO:0000256" key="12">
    <source>
        <dbReference type="ARBA" id="ARBA00069127"/>
    </source>
</evidence>
<evidence type="ECO:0000259" key="14">
    <source>
        <dbReference type="Pfam" id="PF00432"/>
    </source>
</evidence>